<evidence type="ECO:0000313" key="2">
    <source>
        <dbReference type="Proteomes" id="UP000824120"/>
    </source>
</evidence>
<reference evidence="1 2" key="1">
    <citation type="submission" date="2020-09" db="EMBL/GenBank/DDBJ databases">
        <title>De no assembly of potato wild relative species, Solanum commersonii.</title>
        <authorList>
            <person name="Cho K."/>
        </authorList>
    </citation>
    <scope>NUCLEOTIDE SEQUENCE [LARGE SCALE GENOMIC DNA]</scope>
    <source>
        <strain evidence="1">LZ3.2</strain>
        <tissue evidence="1">Leaf</tissue>
    </source>
</reference>
<dbReference type="OrthoDB" id="1304206at2759"/>
<proteinExistence type="predicted"/>
<accession>A0A9J5X4Y5</accession>
<keyword evidence="2" id="KW-1185">Reference proteome</keyword>
<dbReference type="EMBL" id="JACXVP010000010">
    <property type="protein sequence ID" value="KAG5582453.1"/>
    <property type="molecule type" value="Genomic_DNA"/>
</dbReference>
<sequence length="156" mass="17061">MILLVKFKAAIVTAATIGGIHLPEDFPPLPTLSNPDPRKLEPVQPILIQYANILKPKTINNTKHTVPSKPVYGKPDITKLRQTLPGQCGIKSECVTGDPWFEPDVETTIGVACISFPDIPPHFFAKEAIFSIAAAVGKPLMVDMQQGIRRDLVAQR</sequence>
<dbReference type="Proteomes" id="UP000824120">
    <property type="component" value="Chromosome 10"/>
</dbReference>
<gene>
    <name evidence="1" type="ORF">H5410_053080</name>
</gene>
<dbReference type="AlphaFoldDB" id="A0A9J5X4Y5"/>
<comment type="caution">
    <text evidence="1">The sequence shown here is derived from an EMBL/GenBank/DDBJ whole genome shotgun (WGS) entry which is preliminary data.</text>
</comment>
<name>A0A9J5X4Y5_SOLCO</name>
<evidence type="ECO:0000313" key="1">
    <source>
        <dbReference type="EMBL" id="KAG5582453.1"/>
    </source>
</evidence>
<organism evidence="1 2">
    <name type="scientific">Solanum commersonii</name>
    <name type="common">Commerson's wild potato</name>
    <name type="synonym">Commerson's nightshade</name>
    <dbReference type="NCBI Taxonomy" id="4109"/>
    <lineage>
        <taxon>Eukaryota</taxon>
        <taxon>Viridiplantae</taxon>
        <taxon>Streptophyta</taxon>
        <taxon>Embryophyta</taxon>
        <taxon>Tracheophyta</taxon>
        <taxon>Spermatophyta</taxon>
        <taxon>Magnoliopsida</taxon>
        <taxon>eudicotyledons</taxon>
        <taxon>Gunneridae</taxon>
        <taxon>Pentapetalae</taxon>
        <taxon>asterids</taxon>
        <taxon>lamiids</taxon>
        <taxon>Solanales</taxon>
        <taxon>Solanaceae</taxon>
        <taxon>Solanoideae</taxon>
        <taxon>Solaneae</taxon>
        <taxon>Solanum</taxon>
    </lineage>
</organism>
<protein>
    <submittedName>
        <fullName evidence="1">Uncharacterized protein</fullName>
    </submittedName>
</protein>